<feature type="transmembrane region" description="Helical" evidence="2">
    <location>
        <begin position="15"/>
        <end position="35"/>
    </location>
</feature>
<comment type="caution">
    <text evidence="3">The sequence shown here is derived from an EMBL/GenBank/DDBJ whole genome shotgun (WGS) entry which is preliminary data.</text>
</comment>
<keyword evidence="1" id="KW-0175">Coiled coil</keyword>
<evidence type="ECO:0000256" key="2">
    <source>
        <dbReference type="SAM" id="Phobius"/>
    </source>
</evidence>
<keyword evidence="2" id="KW-0812">Transmembrane</keyword>
<proteinExistence type="predicted"/>
<reference evidence="3 4" key="1">
    <citation type="submission" date="2023-09" db="EMBL/GenBank/DDBJ databases">
        <authorList>
            <person name="Rey-Velasco X."/>
        </authorList>
    </citation>
    <scope>NUCLEOTIDE SEQUENCE [LARGE SCALE GENOMIC DNA]</scope>
    <source>
        <strain evidence="3 4">W431</strain>
    </source>
</reference>
<accession>A0ABU3A2J2</accession>
<evidence type="ECO:0000313" key="4">
    <source>
        <dbReference type="Proteomes" id="UP001266357"/>
    </source>
</evidence>
<gene>
    <name evidence="3" type="ORF">RM573_09190</name>
</gene>
<keyword evidence="2" id="KW-1133">Transmembrane helix</keyword>
<evidence type="ECO:0000256" key="1">
    <source>
        <dbReference type="SAM" id="Coils"/>
    </source>
</evidence>
<keyword evidence="2" id="KW-0472">Membrane</keyword>
<feature type="coiled-coil region" evidence="1">
    <location>
        <begin position="137"/>
        <end position="164"/>
    </location>
</feature>
<keyword evidence="4" id="KW-1185">Reference proteome</keyword>
<dbReference type="RefSeq" id="WP_311580610.1">
    <property type="nucleotide sequence ID" value="NZ_JAVRIF010000004.1"/>
</dbReference>
<protein>
    <submittedName>
        <fullName evidence="3">Uncharacterized protein</fullName>
    </submittedName>
</protein>
<dbReference type="Proteomes" id="UP001266357">
    <property type="component" value="Unassembled WGS sequence"/>
</dbReference>
<feature type="coiled-coil region" evidence="1">
    <location>
        <begin position="518"/>
        <end position="545"/>
    </location>
</feature>
<dbReference type="EMBL" id="JAVRIF010000004">
    <property type="protein sequence ID" value="MDT0603767.1"/>
    <property type="molecule type" value="Genomic_DNA"/>
</dbReference>
<feature type="transmembrane region" description="Helical" evidence="2">
    <location>
        <begin position="329"/>
        <end position="349"/>
    </location>
</feature>
<sequence length="1200" mass="137355">MDSSTPFYQQLTARFYAIFSLFIFSLTLALLLFHYRDQQVNFLLQEQLPGVEKSYRSQEKNIKINNLISNVRQSDNAKNFLKNHQHYLEQLKELKKLSTKKSRFIEQVILSETAELENIKRLTNNHQRNQLLKQSSVIQLQLVLDELNSEIADNKAKQVKLLQQINQDNVADKVTVSRAKAHANLTNIVNLLQQTSLAVKNVEVLFSRLDLQYSLVDFNFYTDELLQSLDLWQSQFQAMEESKELSTPLLTVMFKLNQLLFVEQNAIAKWRGQLRLSQEYFQRLTEQQTQWQQFSPELHWPSTTIKPIPSFIDKALNDKIRLTDQQWQFVIFTSFALLIFLFAILLLQLKNRIKQQGLASIDYIKNIATGNQSVANELVTREDKQIAEIVLNTVHPPHSEADYQVLLAQLRSLEQVIFEHAQLAFYVLNEEKNAHANALAKQLIFSEQSKHNKQNKQGKQSWQRAFAYSSLKILIKTARIAERDNVVGQCDVYTRFNQLLTITIVHHNGTWQGTVSSNAQQAKLVDELERLKQQLAIQDEKYQHELRIHTDKLDNMLIRTMLQSQSVSIGSGVTSLQVYRQLTRILQWNRQLRINIELQRDEQRKTLVDVDTRNELMAICQNVMIEANQQRNTVQLAVDNRVLSRAKVNVSLFHQTLESLANLCLLEQFNATLLLNAEIADKNSGQQIIRFTFNVLVQKPKATLPELIAALIEYEGQENTIQKVQYLHTLLTASYSKNLQANPTEKGFQLSVDMPMAFVENGANKDTHIREVELTDTALIVVGERNAFTKSIETHVKTAQGRVESIEQVEHLVKQLNVKHLTSNKVSAVIVTGQVFKNEGHVITQHLSTLPKPLTPKLIALQSPFTHALHHEGLYEKADAPCEVNALIKYLAEFIQSKRVDNLIIPAEIFNQYRFCSTQVEVLLGVESVDKYQFLSRLLHWLGFQVRIVCHADTMLEQWQTGRYLVLLTEFKHSPFVQMKVGKNVSRGVFSLGESPLKKATKKELLVTKSWSQAQVKNVLDVQQLVKLFLPWLKEKQLALSTEQKTKISKKVTAHVTRHKATNLPTAKDKKVANDADISRIDNLLSVKEGEVEQAFDLNLYALNQGSPELAVFMLDVYMADINEAIAEICKAIDDKAFESALLHTAEIEKVTTILAAKNLNESAKALTLALNKKALPEVNAKLKLLTQQYQTLTEFVQNI</sequence>
<name>A0ABU3A2J2_9GAMM</name>
<organism evidence="3 4">
    <name type="scientific">Thalassotalea castellviae</name>
    <dbReference type="NCBI Taxonomy" id="3075612"/>
    <lineage>
        <taxon>Bacteria</taxon>
        <taxon>Pseudomonadati</taxon>
        <taxon>Pseudomonadota</taxon>
        <taxon>Gammaproteobacteria</taxon>
        <taxon>Alteromonadales</taxon>
        <taxon>Colwelliaceae</taxon>
        <taxon>Thalassotalea</taxon>
    </lineage>
</organism>
<evidence type="ECO:0000313" key="3">
    <source>
        <dbReference type="EMBL" id="MDT0603767.1"/>
    </source>
</evidence>